<feature type="transmembrane region" description="Helical" evidence="9">
    <location>
        <begin position="101"/>
        <end position="128"/>
    </location>
</feature>
<sequence>MVLAPPHPSAEPDVAPPANGDGTHSLGLTSATALVVGSIIGTGVFTMPGVLAGAGTSSILVLGVIAVGAILLGVMFGQLTKRVPSSAGGLYAYSRHEFGDFAGYLTAWCYWITAWAGNAAIVSSWVLYVESLFSIEHPSPWTNLGIALLGLWIPAAVNLIGLRQMAWFQNVSVVLKFLPLVVVGVVGWFFVKASNFGAFNASGGSLYSAVGIAAGVALFSFIGVECASIAAARVQNPRVNVGRASVLGTAASALLYIAVSAAVMGLVPHGALVGNGAPFVDAFQTMFGPAAWVGKLVAATAVVSGLGALNGWTLVTAEMPRAAAVDGLFLPQFAKTFRNGSPWFGILVSTVVASLLMAFAYSGNTGLTVFTYLVALSVVTVAIPYLFSACAQLAYLVSRRRKVHGWAMARDLAIATTSILFSLWVAFTAGYQAVYQAMLFLLIGIPIYAFLKARRERRGDVAEPVELPEADTDVLATAAPHKHVRPPRKGA</sequence>
<evidence type="ECO:0000313" key="10">
    <source>
        <dbReference type="EMBL" id="MCV7227570.1"/>
    </source>
</evidence>
<comment type="subcellular location">
    <subcellularLocation>
        <location evidence="2">Cell membrane</location>
        <topology evidence="2">Multi-pass membrane protein</topology>
    </subcellularLocation>
</comment>
<dbReference type="Pfam" id="PF13520">
    <property type="entry name" value="AA_permease_2"/>
    <property type="match status" value="1"/>
</dbReference>
<dbReference type="RefSeq" id="WP_264068502.1">
    <property type="nucleotide sequence ID" value="NZ_JACKTY010000029.1"/>
</dbReference>
<evidence type="ECO:0000256" key="4">
    <source>
        <dbReference type="ARBA" id="ARBA00022475"/>
    </source>
</evidence>
<protein>
    <submittedName>
        <fullName evidence="10">Amino acid permease</fullName>
    </submittedName>
</protein>
<feature type="transmembrane region" description="Helical" evidence="9">
    <location>
        <begin position="343"/>
        <end position="363"/>
    </location>
</feature>
<feature type="transmembrane region" description="Helical" evidence="9">
    <location>
        <begin position="287"/>
        <end position="309"/>
    </location>
</feature>
<dbReference type="InterPro" id="IPR050367">
    <property type="entry name" value="APC_superfamily"/>
</dbReference>
<gene>
    <name evidence="10" type="ORF">H7J73_16200</name>
</gene>
<comment type="similarity">
    <text evidence="3">Belongs to the amino acid-polyamine-organocation (APC) superfamily.</text>
</comment>
<feature type="region of interest" description="Disordered" evidence="8">
    <location>
        <begin position="472"/>
        <end position="491"/>
    </location>
</feature>
<evidence type="ECO:0000256" key="6">
    <source>
        <dbReference type="ARBA" id="ARBA00022989"/>
    </source>
</evidence>
<evidence type="ECO:0000256" key="7">
    <source>
        <dbReference type="ARBA" id="ARBA00023136"/>
    </source>
</evidence>
<keyword evidence="4" id="KW-1003">Cell membrane</keyword>
<evidence type="ECO:0000256" key="3">
    <source>
        <dbReference type="ARBA" id="ARBA00009523"/>
    </source>
</evidence>
<dbReference type="PANTHER" id="PTHR42770:SF18">
    <property type="entry name" value="ARGININE_AGMATINE ANTIPORTER"/>
    <property type="match status" value="1"/>
</dbReference>
<feature type="transmembrane region" description="Helical" evidence="9">
    <location>
        <begin position="59"/>
        <end position="80"/>
    </location>
</feature>
<organism evidence="10 11">
    <name type="scientific">Mycolicibacterium komossense</name>
    <dbReference type="NCBI Taxonomy" id="1779"/>
    <lineage>
        <taxon>Bacteria</taxon>
        <taxon>Bacillati</taxon>
        <taxon>Actinomycetota</taxon>
        <taxon>Actinomycetes</taxon>
        <taxon>Mycobacteriales</taxon>
        <taxon>Mycobacteriaceae</taxon>
        <taxon>Mycolicibacterium</taxon>
    </lineage>
</organism>
<feature type="transmembrane region" description="Helical" evidence="9">
    <location>
        <begin position="140"/>
        <end position="161"/>
    </location>
</feature>
<feature type="transmembrane region" description="Helical" evidence="9">
    <location>
        <begin position="409"/>
        <end position="427"/>
    </location>
</feature>
<keyword evidence="7 9" id="KW-0472">Membrane</keyword>
<name>A0ABT3CDL5_9MYCO</name>
<feature type="compositionally biased region" description="Basic residues" evidence="8">
    <location>
        <begin position="480"/>
        <end position="491"/>
    </location>
</feature>
<feature type="transmembrane region" description="Helical" evidence="9">
    <location>
        <begin position="369"/>
        <end position="397"/>
    </location>
</feature>
<feature type="transmembrane region" description="Helical" evidence="9">
    <location>
        <begin position="433"/>
        <end position="451"/>
    </location>
</feature>
<evidence type="ECO:0000256" key="5">
    <source>
        <dbReference type="ARBA" id="ARBA00022692"/>
    </source>
</evidence>
<accession>A0ABT3CDL5</accession>
<evidence type="ECO:0000313" key="11">
    <source>
        <dbReference type="Proteomes" id="UP001526201"/>
    </source>
</evidence>
<feature type="transmembrane region" description="Helical" evidence="9">
    <location>
        <begin position="244"/>
        <end position="267"/>
    </location>
</feature>
<dbReference type="PIRSF" id="PIRSF006060">
    <property type="entry name" value="AA_transporter"/>
    <property type="match status" value="1"/>
</dbReference>
<keyword evidence="11" id="KW-1185">Reference proteome</keyword>
<proteinExistence type="inferred from homology"/>
<evidence type="ECO:0000256" key="9">
    <source>
        <dbReference type="SAM" id="Phobius"/>
    </source>
</evidence>
<feature type="transmembrane region" description="Helical" evidence="9">
    <location>
        <begin position="173"/>
        <end position="191"/>
    </location>
</feature>
<evidence type="ECO:0000256" key="1">
    <source>
        <dbReference type="ARBA" id="ARBA00002249"/>
    </source>
</evidence>
<dbReference type="Proteomes" id="UP001526201">
    <property type="component" value="Unassembled WGS sequence"/>
</dbReference>
<comment type="caution">
    <text evidence="10">The sequence shown here is derived from an EMBL/GenBank/DDBJ whole genome shotgun (WGS) entry which is preliminary data.</text>
</comment>
<evidence type="ECO:0000256" key="8">
    <source>
        <dbReference type="SAM" id="MobiDB-lite"/>
    </source>
</evidence>
<dbReference type="PANTHER" id="PTHR42770">
    <property type="entry name" value="AMINO ACID TRANSPORTER-RELATED"/>
    <property type="match status" value="1"/>
</dbReference>
<evidence type="ECO:0000256" key="2">
    <source>
        <dbReference type="ARBA" id="ARBA00004651"/>
    </source>
</evidence>
<reference evidence="10 11" key="1">
    <citation type="journal article" date="2022" name="BMC Genomics">
        <title>Comparative genome analysis of mycobacteria focusing on tRNA and non-coding RNA.</title>
        <authorList>
            <person name="Behra P.R.K."/>
            <person name="Pettersson B.M.F."/>
            <person name="Ramesh M."/>
            <person name="Das S."/>
            <person name="Dasgupta S."/>
            <person name="Kirsebom L.A."/>
        </authorList>
    </citation>
    <scope>NUCLEOTIDE SEQUENCE [LARGE SCALE GENOMIC DNA]</scope>
    <source>
        <strain evidence="10 11">DSM 44078</strain>
    </source>
</reference>
<feature type="region of interest" description="Disordered" evidence="8">
    <location>
        <begin position="1"/>
        <end position="21"/>
    </location>
</feature>
<keyword evidence="5 9" id="KW-0812">Transmembrane</keyword>
<comment type="function">
    <text evidence="1">Probable amino-acid or metabolite transport protein.</text>
</comment>
<feature type="transmembrane region" description="Helical" evidence="9">
    <location>
        <begin position="206"/>
        <end position="232"/>
    </location>
</feature>
<dbReference type="Gene3D" id="1.20.1740.10">
    <property type="entry name" value="Amino acid/polyamine transporter I"/>
    <property type="match status" value="1"/>
</dbReference>
<dbReference type="EMBL" id="JACKTY010000029">
    <property type="protein sequence ID" value="MCV7227570.1"/>
    <property type="molecule type" value="Genomic_DNA"/>
</dbReference>
<dbReference type="InterPro" id="IPR002293">
    <property type="entry name" value="AA/rel_permease1"/>
</dbReference>
<keyword evidence="6 9" id="KW-1133">Transmembrane helix</keyword>